<proteinExistence type="predicted"/>
<reference evidence="4 5" key="1">
    <citation type="submission" date="2023-07" db="EMBL/GenBank/DDBJ databases">
        <title>Sorghum-associated microbial communities from plants grown in Nebraska, USA.</title>
        <authorList>
            <person name="Schachtman D."/>
        </authorList>
    </citation>
    <scope>NUCLEOTIDE SEQUENCE [LARGE SCALE GENOMIC DNA]</scope>
    <source>
        <strain evidence="4 5">BE57</strain>
    </source>
</reference>
<accession>A0ABU1QWW5</accession>
<evidence type="ECO:0000313" key="4">
    <source>
        <dbReference type="EMBL" id="MDR6804790.1"/>
    </source>
</evidence>
<gene>
    <name evidence="4" type="ORF">J2W84_001836</name>
</gene>
<organism evidence="4 5">
    <name type="scientific">Dyadobacter fermentans</name>
    <dbReference type="NCBI Taxonomy" id="94254"/>
    <lineage>
        <taxon>Bacteria</taxon>
        <taxon>Pseudomonadati</taxon>
        <taxon>Bacteroidota</taxon>
        <taxon>Cytophagia</taxon>
        <taxon>Cytophagales</taxon>
        <taxon>Spirosomataceae</taxon>
        <taxon>Dyadobacter</taxon>
    </lineage>
</organism>
<evidence type="ECO:0000256" key="2">
    <source>
        <dbReference type="ARBA" id="ARBA00023008"/>
    </source>
</evidence>
<dbReference type="SUPFAM" id="SSF49503">
    <property type="entry name" value="Cupredoxins"/>
    <property type="match status" value="1"/>
</dbReference>
<name>A0ABU1QWW5_9BACT</name>
<dbReference type="Pfam" id="PF00127">
    <property type="entry name" value="Copper-bind"/>
    <property type="match status" value="1"/>
</dbReference>
<evidence type="ECO:0000313" key="5">
    <source>
        <dbReference type="Proteomes" id="UP001264980"/>
    </source>
</evidence>
<sequence>MNWPLRISLTIILLTADRNASHLIGYQNNPNTSSFVANHVVEVRQMAFVPSSITVRKGERVTFINRDIVRHDITEEKKAWQSRPLGTGKSWTFTVMRSADYYCSIHPVMKGKITVK</sequence>
<feature type="domain" description="Blue (type 1) copper" evidence="3">
    <location>
        <begin position="41"/>
        <end position="116"/>
    </location>
</feature>
<dbReference type="EMBL" id="JAVDTI010000002">
    <property type="protein sequence ID" value="MDR6804790.1"/>
    <property type="molecule type" value="Genomic_DNA"/>
</dbReference>
<dbReference type="InterPro" id="IPR000923">
    <property type="entry name" value="BlueCu_1"/>
</dbReference>
<evidence type="ECO:0000256" key="1">
    <source>
        <dbReference type="ARBA" id="ARBA00022723"/>
    </source>
</evidence>
<keyword evidence="1" id="KW-0479">Metal-binding</keyword>
<dbReference type="InterPro" id="IPR008972">
    <property type="entry name" value="Cupredoxin"/>
</dbReference>
<dbReference type="InterPro" id="IPR052721">
    <property type="entry name" value="ET_Amicyanin"/>
</dbReference>
<keyword evidence="2" id="KW-0186">Copper</keyword>
<comment type="caution">
    <text evidence="4">The sequence shown here is derived from an EMBL/GenBank/DDBJ whole genome shotgun (WGS) entry which is preliminary data.</text>
</comment>
<dbReference type="PANTHER" id="PTHR36507:SF1">
    <property type="entry name" value="BLL1555 PROTEIN"/>
    <property type="match status" value="1"/>
</dbReference>
<evidence type="ECO:0000259" key="3">
    <source>
        <dbReference type="Pfam" id="PF00127"/>
    </source>
</evidence>
<dbReference type="PANTHER" id="PTHR36507">
    <property type="entry name" value="BLL1555 PROTEIN"/>
    <property type="match status" value="1"/>
</dbReference>
<dbReference type="RefSeq" id="WP_309982059.1">
    <property type="nucleotide sequence ID" value="NZ_JAVDTI010000002.1"/>
</dbReference>
<dbReference type="Gene3D" id="2.60.40.420">
    <property type="entry name" value="Cupredoxins - blue copper proteins"/>
    <property type="match status" value="1"/>
</dbReference>
<dbReference type="Proteomes" id="UP001264980">
    <property type="component" value="Unassembled WGS sequence"/>
</dbReference>
<keyword evidence="5" id="KW-1185">Reference proteome</keyword>
<protein>
    <submittedName>
        <fullName evidence="4">Plastocyanin</fullName>
    </submittedName>
</protein>